<dbReference type="GO" id="GO:0016020">
    <property type="term" value="C:membrane"/>
    <property type="evidence" value="ECO:0007669"/>
    <property type="project" value="InterPro"/>
</dbReference>
<feature type="transmembrane region" description="Helical" evidence="1">
    <location>
        <begin position="350"/>
        <end position="369"/>
    </location>
</feature>
<feature type="transmembrane region" description="Helical" evidence="1">
    <location>
        <begin position="290"/>
        <end position="308"/>
    </location>
</feature>
<evidence type="ECO:0000313" key="2">
    <source>
        <dbReference type="EMBL" id="AXR79058.1"/>
    </source>
</evidence>
<dbReference type="InterPro" id="IPR008338">
    <property type="entry name" value="Capsule_biosynth_CapC"/>
</dbReference>
<organism evidence="2 3">
    <name type="scientific">Natrarchaeobaculum sulfurireducens</name>
    <dbReference type="NCBI Taxonomy" id="2044521"/>
    <lineage>
        <taxon>Archaea</taxon>
        <taxon>Methanobacteriati</taxon>
        <taxon>Methanobacteriota</taxon>
        <taxon>Stenosarchaea group</taxon>
        <taxon>Halobacteria</taxon>
        <taxon>Halobacteriales</taxon>
        <taxon>Natrialbaceae</taxon>
        <taxon>Natrarchaeobaculum</taxon>
    </lineage>
</organism>
<dbReference type="EMBL" id="CP024047">
    <property type="protein sequence ID" value="AXR79058.1"/>
    <property type="molecule type" value="Genomic_DNA"/>
</dbReference>
<evidence type="ECO:0008006" key="4">
    <source>
        <dbReference type="Google" id="ProtNLM"/>
    </source>
</evidence>
<feature type="transmembrane region" description="Helical" evidence="1">
    <location>
        <begin position="35"/>
        <end position="62"/>
    </location>
</feature>
<proteinExistence type="predicted"/>
<accession>A0A346PHR3</accession>
<feature type="transmembrane region" description="Helical" evidence="1">
    <location>
        <begin position="74"/>
        <end position="95"/>
    </location>
</feature>
<feature type="transmembrane region" description="Helical" evidence="1">
    <location>
        <begin position="187"/>
        <end position="208"/>
    </location>
</feature>
<feature type="transmembrane region" description="Helical" evidence="1">
    <location>
        <begin position="133"/>
        <end position="155"/>
    </location>
</feature>
<evidence type="ECO:0000256" key="1">
    <source>
        <dbReference type="SAM" id="Phobius"/>
    </source>
</evidence>
<feature type="transmembrane region" description="Helical" evidence="1">
    <location>
        <begin position="101"/>
        <end position="121"/>
    </location>
</feature>
<dbReference type="GO" id="GO:0045227">
    <property type="term" value="P:capsule polysaccharide biosynthetic process"/>
    <property type="evidence" value="ECO:0007669"/>
    <property type="project" value="InterPro"/>
</dbReference>
<dbReference type="RefSeq" id="WP_117365058.1">
    <property type="nucleotide sequence ID" value="NZ_CP024047.1"/>
</dbReference>
<feature type="transmembrane region" description="Helical" evidence="1">
    <location>
        <begin position="215"/>
        <end position="233"/>
    </location>
</feature>
<feature type="transmembrane region" description="Helical" evidence="1">
    <location>
        <begin position="263"/>
        <end position="284"/>
    </location>
</feature>
<keyword evidence="1" id="KW-0812">Transmembrane</keyword>
<dbReference type="AlphaFoldDB" id="A0A346PHR3"/>
<protein>
    <recommendedName>
        <fullName evidence="4">Capsule biosynthesis CapC</fullName>
    </recommendedName>
</protein>
<dbReference type="Pfam" id="PF14102">
    <property type="entry name" value="Caps_synth_CapC"/>
    <property type="match status" value="2"/>
</dbReference>
<name>A0A346PHR3_9EURY</name>
<dbReference type="KEGG" id="nan:AArc1_2746"/>
<gene>
    <name evidence="2" type="ORF">AArc1_2746</name>
</gene>
<feature type="transmembrane region" description="Helical" evidence="1">
    <location>
        <begin position="320"/>
        <end position="338"/>
    </location>
</feature>
<dbReference type="GeneID" id="37639518"/>
<keyword evidence="1" id="KW-0472">Membrane</keyword>
<feature type="transmembrane region" description="Helical" evidence="1">
    <location>
        <begin position="239"/>
        <end position="256"/>
    </location>
</feature>
<evidence type="ECO:0000313" key="3">
    <source>
        <dbReference type="Proteomes" id="UP000258707"/>
    </source>
</evidence>
<reference evidence="3" key="1">
    <citation type="submission" date="2017-10" db="EMBL/GenBank/DDBJ databases">
        <title>Phenotypic and genomic properties of facultatively anaerobic sulfur-reducing natronoarchaea from hypersaline soda lakes.</title>
        <authorList>
            <person name="Sorokin D.Y."/>
            <person name="Kublanov I.V."/>
            <person name="Roman P."/>
            <person name="Sinninghe Damste J.S."/>
            <person name="Golyshin P.N."/>
            <person name="Rojo D."/>
            <person name="Ciordia S."/>
            <person name="Mena Md.C."/>
            <person name="Ferrer M."/>
            <person name="Messina E."/>
            <person name="Smedile F."/>
            <person name="La Spada G."/>
            <person name="La Cono V."/>
            <person name="Yakimov M.M."/>
        </authorList>
    </citation>
    <scope>NUCLEOTIDE SEQUENCE [LARGE SCALE GENOMIC DNA]</scope>
    <source>
        <strain evidence="3">AArc1</strain>
    </source>
</reference>
<sequence>MIVAATLTVIGLLLGIALVQSYALRLSGVLVVPLFAVYVLYDFLALPVFVLGTVAAYVGLSMLQQRTLLFGRQLLLASMAISMAAPLAVFGGLAAVGVPGITLSSFTFVGTILPGVAAYNYHQLDSDRRREDVLVSSGALVGLVALGASLVNLTLAPSLGRFTPPLLYGERADIAIARDATIGGEDALFVDASLGLILAVIVLGMIVSEGVYGRWGIRLNGIIALPLLALFALQSAAIVPLYVAGIAVVYSLLTLLHRTTLLYGRVLLSTGLVIAVVGAVPIAMFVPVTSALHVFFTAILIGVGAYNLHRMPPGHRLTSISLSAGAFAIFAIGLRLALSPGPDGLLVTRLPLQLTLLGAAIVAGGHTALRLERLRPADRDRRPQASSGHT</sequence>
<keyword evidence="1" id="KW-1133">Transmembrane helix</keyword>
<dbReference type="Proteomes" id="UP000258707">
    <property type="component" value="Chromosome"/>
</dbReference>